<dbReference type="RefSeq" id="WP_140602948.1">
    <property type="nucleotide sequence ID" value="NZ_SAWY01000019.1"/>
</dbReference>
<organism evidence="1 2">
    <name type="scientific">Litorilituus lipolyticus</name>
    <dbReference type="NCBI Taxonomy" id="2491017"/>
    <lineage>
        <taxon>Bacteria</taxon>
        <taxon>Pseudomonadati</taxon>
        <taxon>Pseudomonadota</taxon>
        <taxon>Gammaproteobacteria</taxon>
        <taxon>Alteromonadales</taxon>
        <taxon>Colwelliaceae</taxon>
        <taxon>Litorilituus</taxon>
    </lineage>
</organism>
<dbReference type="PANTHER" id="PTHR30087:SF1">
    <property type="entry name" value="HYPOTHETICAL CYTOSOLIC PROTEIN"/>
    <property type="match status" value="1"/>
</dbReference>
<dbReference type="Proteomes" id="UP000315303">
    <property type="component" value="Unassembled WGS sequence"/>
</dbReference>
<dbReference type="AlphaFoldDB" id="A0A502KYL0"/>
<reference evidence="1 2" key="1">
    <citation type="submission" date="2019-01" db="EMBL/GenBank/DDBJ databases">
        <title>Litorilituus lipolytica sp. nov., isolated from intertidal sand of the Yellow Sea in China.</title>
        <authorList>
            <person name="Liu A."/>
        </authorList>
    </citation>
    <scope>NUCLEOTIDE SEQUENCE [LARGE SCALE GENOMIC DNA]</scope>
    <source>
        <strain evidence="1 2">RZ04</strain>
    </source>
</reference>
<keyword evidence="2" id="KW-1185">Reference proteome</keyword>
<evidence type="ECO:0000313" key="2">
    <source>
        <dbReference type="Proteomes" id="UP000315303"/>
    </source>
</evidence>
<dbReference type="InterPro" id="IPR007553">
    <property type="entry name" value="2-thiour_desulf"/>
</dbReference>
<gene>
    <name evidence="1" type="ORF">EPA86_08185</name>
</gene>
<protein>
    <submittedName>
        <fullName evidence="1">DUF523 domain-containing protein</fullName>
    </submittedName>
</protein>
<name>A0A502KYL0_9GAMM</name>
<sequence length="153" mass="17034">MEKILISRCFLGEKVRYDGKDNLLNNRVFERWLAEGRLVAICPEVAGGLSTPRAPAEIQQDSNRVLTRDGVDVTAAFEQGANQALSLCQQHNIRYALLKESSPSCGSQKIHNGKFEQIKIKGQGVCAQLLSDNGIRVYSEKNIEELIEVMESK</sequence>
<accession>A0A502KYL0</accession>
<dbReference type="PANTHER" id="PTHR30087">
    <property type="entry name" value="INNER MEMBRANE PROTEIN"/>
    <property type="match status" value="1"/>
</dbReference>
<dbReference type="Pfam" id="PF04463">
    <property type="entry name" value="2-thiour_desulf"/>
    <property type="match status" value="1"/>
</dbReference>
<dbReference type="OrthoDB" id="495783at2"/>
<dbReference type="EMBL" id="SAWY01000019">
    <property type="protein sequence ID" value="TPH15549.1"/>
    <property type="molecule type" value="Genomic_DNA"/>
</dbReference>
<evidence type="ECO:0000313" key="1">
    <source>
        <dbReference type="EMBL" id="TPH15549.1"/>
    </source>
</evidence>
<proteinExistence type="predicted"/>
<comment type="caution">
    <text evidence="1">The sequence shown here is derived from an EMBL/GenBank/DDBJ whole genome shotgun (WGS) entry which is preliminary data.</text>
</comment>